<evidence type="ECO:0000256" key="2">
    <source>
        <dbReference type="ARBA" id="ARBA00022603"/>
    </source>
</evidence>
<dbReference type="Pfam" id="PF00303">
    <property type="entry name" value="Thymidylat_synt"/>
    <property type="match status" value="1"/>
</dbReference>
<name>A0ABT3FVT1_9BACT</name>
<proteinExistence type="predicted"/>
<dbReference type="PANTHER" id="PTHR11548:SF9">
    <property type="entry name" value="THYMIDYLATE SYNTHASE"/>
    <property type="match status" value="1"/>
</dbReference>
<evidence type="ECO:0000256" key="3">
    <source>
        <dbReference type="ARBA" id="ARBA00022679"/>
    </source>
</evidence>
<keyword evidence="6" id="KW-1185">Reference proteome</keyword>
<dbReference type="PANTHER" id="PTHR11548">
    <property type="entry name" value="THYMIDYLATE SYNTHASE 1"/>
    <property type="match status" value="1"/>
</dbReference>
<dbReference type="InterPro" id="IPR036926">
    <property type="entry name" value="Thymidate_synth/dCMP_Mease_sf"/>
</dbReference>
<dbReference type="Gene3D" id="3.30.572.10">
    <property type="entry name" value="Thymidylate synthase/dCMP hydroxymethylase domain"/>
    <property type="match status" value="1"/>
</dbReference>
<comment type="caution">
    <text evidence="5">The sequence shown here is derived from an EMBL/GenBank/DDBJ whole genome shotgun (WGS) entry which is preliminary data.</text>
</comment>
<dbReference type="InterPro" id="IPR045097">
    <property type="entry name" value="Thymidate_synth/dCMP_Mease"/>
</dbReference>
<keyword evidence="3" id="KW-0808">Transferase</keyword>
<dbReference type="EC" id="2.1.1.45" evidence="1"/>
<evidence type="ECO:0000256" key="1">
    <source>
        <dbReference type="ARBA" id="ARBA00011947"/>
    </source>
</evidence>
<organism evidence="5 6">
    <name type="scientific">Luteolibacter flavescens</name>
    <dbReference type="NCBI Taxonomy" id="1859460"/>
    <lineage>
        <taxon>Bacteria</taxon>
        <taxon>Pseudomonadati</taxon>
        <taxon>Verrucomicrobiota</taxon>
        <taxon>Verrucomicrobiia</taxon>
        <taxon>Verrucomicrobiales</taxon>
        <taxon>Verrucomicrobiaceae</taxon>
        <taxon>Luteolibacter</taxon>
    </lineage>
</organism>
<sequence length="309" mass="35109">MKSPSHSGASRGDNREIRGALLKLTNPRARLSRSETRGKIFSGLGELVWYLSGSNRLDDITPYVEEYKNNSDDGLTIFGAYGPRLLTKKAAGRRRPINQLTNIIELLDKYPGSRRAVIQLFDAADLLPPRKKEIPCTCTLQFMVRGNKLDMHAHMRSNDAFWGLPHDIFCFTMLQEIVARSLGKDLGNYIHSVGSLHIYEKFEARAKAYLQEGWQSTRAMPDMPKENPWDSISKLLQIESQARGIASDDHDHKSLPDYWADLARLIQIFHVKDDSAKVALIKARMSNRFYSAYISRRTPANMKKIVSDV</sequence>
<dbReference type="CDD" id="cd00351">
    <property type="entry name" value="TS_Pyrimidine_HMase"/>
    <property type="match status" value="1"/>
</dbReference>
<evidence type="ECO:0000259" key="4">
    <source>
        <dbReference type="Pfam" id="PF00303"/>
    </source>
</evidence>
<dbReference type="RefSeq" id="WP_264503467.1">
    <property type="nucleotide sequence ID" value="NZ_JAPDDS010000018.1"/>
</dbReference>
<dbReference type="PRINTS" id="PR00108">
    <property type="entry name" value="THYMDSNTHASE"/>
</dbReference>
<dbReference type="EMBL" id="JAPDDS010000018">
    <property type="protein sequence ID" value="MCW1887512.1"/>
    <property type="molecule type" value="Genomic_DNA"/>
</dbReference>
<dbReference type="Proteomes" id="UP001207930">
    <property type="component" value="Unassembled WGS sequence"/>
</dbReference>
<dbReference type="InterPro" id="IPR023451">
    <property type="entry name" value="Thymidate_synth/dCMP_Mease_dom"/>
</dbReference>
<evidence type="ECO:0000313" key="5">
    <source>
        <dbReference type="EMBL" id="MCW1887512.1"/>
    </source>
</evidence>
<keyword evidence="2" id="KW-0489">Methyltransferase</keyword>
<reference evidence="5 6" key="1">
    <citation type="submission" date="2022-10" db="EMBL/GenBank/DDBJ databases">
        <title>Luteolibacter flavescens strain MCCC 1K03193, whole genome shotgun sequencing project.</title>
        <authorList>
            <person name="Zhao G."/>
            <person name="Shen L."/>
        </authorList>
    </citation>
    <scope>NUCLEOTIDE SEQUENCE [LARGE SCALE GENOMIC DNA]</scope>
    <source>
        <strain evidence="5 6">MCCC 1K03193</strain>
    </source>
</reference>
<feature type="domain" description="Thymidylate synthase/dCMP hydroxymethylase" evidence="4">
    <location>
        <begin position="44"/>
        <end position="212"/>
    </location>
</feature>
<dbReference type="InterPro" id="IPR000398">
    <property type="entry name" value="Thymidylate_synthase"/>
</dbReference>
<dbReference type="SUPFAM" id="SSF55831">
    <property type="entry name" value="Thymidylate synthase/dCMP hydroxymethylase"/>
    <property type="match status" value="1"/>
</dbReference>
<gene>
    <name evidence="5" type="ORF">OKA04_22440</name>
</gene>
<protein>
    <recommendedName>
        <fullName evidence="1">thymidylate synthase</fullName>
        <ecNumber evidence="1">2.1.1.45</ecNumber>
    </recommendedName>
</protein>
<accession>A0ABT3FVT1</accession>
<evidence type="ECO:0000313" key="6">
    <source>
        <dbReference type="Proteomes" id="UP001207930"/>
    </source>
</evidence>